<proteinExistence type="predicted"/>
<comment type="caution">
    <text evidence="1">The sequence shown here is derived from an EMBL/GenBank/DDBJ whole genome shotgun (WGS) entry which is preliminary data.</text>
</comment>
<reference evidence="1" key="1">
    <citation type="submission" date="2023-06" db="EMBL/GenBank/DDBJ databases">
        <title>Genome-scale phylogeny and comparative genomics of the fungal order Sordariales.</title>
        <authorList>
            <consortium name="Lawrence Berkeley National Laboratory"/>
            <person name="Hensen N."/>
            <person name="Bonometti L."/>
            <person name="Westerberg I."/>
            <person name="Brannstrom I.O."/>
            <person name="Guillou S."/>
            <person name="Cros-Aarteil S."/>
            <person name="Calhoun S."/>
            <person name="Haridas S."/>
            <person name="Kuo A."/>
            <person name="Mondo S."/>
            <person name="Pangilinan J."/>
            <person name="Riley R."/>
            <person name="Labutti K."/>
            <person name="Andreopoulos B."/>
            <person name="Lipzen A."/>
            <person name="Chen C."/>
            <person name="Yanf M."/>
            <person name="Daum C."/>
            <person name="Ng V."/>
            <person name="Clum A."/>
            <person name="Steindorff A."/>
            <person name="Ohm R."/>
            <person name="Martin F."/>
            <person name="Silar P."/>
            <person name="Natvig D."/>
            <person name="Lalanne C."/>
            <person name="Gautier V."/>
            <person name="Ament-Velasquez S.L."/>
            <person name="Kruys A."/>
            <person name="Hutchinson M.I."/>
            <person name="Powell A.J."/>
            <person name="Barry K."/>
            <person name="Miller A.N."/>
            <person name="Grigoriev I.V."/>
            <person name="Debuchy R."/>
            <person name="Gladieux P."/>
            <person name="Thoren M.H."/>
            <person name="Johannesson H."/>
        </authorList>
    </citation>
    <scope>NUCLEOTIDE SEQUENCE</scope>
    <source>
        <strain evidence="1">CBS 540.89</strain>
    </source>
</reference>
<dbReference type="Proteomes" id="UP001172159">
    <property type="component" value="Unassembled WGS sequence"/>
</dbReference>
<protein>
    <submittedName>
        <fullName evidence="1">Uncharacterized protein</fullName>
    </submittedName>
</protein>
<accession>A0AA40BE42</accession>
<organism evidence="1 2">
    <name type="scientific">Apiosordaria backusii</name>
    <dbReference type="NCBI Taxonomy" id="314023"/>
    <lineage>
        <taxon>Eukaryota</taxon>
        <taxon>Fungi</taxon>
        <taxon>Dikarya</taxon>
        <taxon>Ascomycota</taxon>
        <taxon>Pezizomycotina</taxon>
        <taxon>Sordariomycetes</taxon>
        <taxon>Sordariomycetidae</taxon>
        <taxon>Sordariales</taxon>
        <taxon>Lasiosphaeriaceae</taxon>
        <taxon>Apiosordaria</taxon>
    </lineage>
</organism>
<name>A0AA40BE42_9PEZI</name>
<gene>
    <name evidence="1" type="ORF">B0T21DRAFT_197932</name>
</gene>
<dbReference type="EMBL" id="JAUKTV010000008">
    <property type="protein sequence ID" value="KAK0732584.1"/>
    <property type="molecule type" value="Genomic_DNA"/>
</dbReference>
<keyword evidence="2" id="KW-1185">Reference proteome</keyword>
<dbReference type="AlphaFoldDB" id="A0AA40BE42"/>
<evidence type="ECO:0000313" key="2">
    <source>
        <dbReference type="Proteomes" id="UP001172159"/>
    </source>
</evidence>
<evidence type="ECO:0000313" key="1">
    <source>
        <dbReference type="EMBL" id="KAK0732584.1"/>
    </source>
</evidence>
<sequence length="231" mass="26505">MAFVLSDGQSNLSRGGVSRSLYFSTSRFRATSLHRYIAISFNTSHAFRSRFCWRRDVIYRAYSGWRSCMVSARSRQMEATPMPFQAEYNPPPPSFDNQQHAYSYLPSKPHGRSRITHLLGHGAWFIRNVFSTAISLQSSSPIEHLGHSPWYLMSAHDAETRQPAAYIHTTQQACTKIQPNSSYCSHDSAPTHWLPLFLGSSCRRSPQNRWPRLGRIQGCHYQLQLHDQPVM</sequence>